<evidence type="ECO:0000313" key="3">
    <source>
        <dbReference type="Proteomes" id="UP000284403"/>
    </source>
</evidence>
<feature type="signal peptide" evidence="1">
    <location>
        <begin position="1"/>
        <end position="26"/>
    </location>
</feature>
<dbReference type="OrthoDB" id="248908at2759"/>
<proteinExistence type="predicted"/>
<dbReference type="Proteomes" id="UP000284403">
    <property type="component" value="Unassembled WGS sequence"/>
</dbReference>
<organism evidence="2 3">
    <name type="scientific">Trypanosoma conorhini</name>
    <dbReference type="NCBI Taxonomy" id="83891"/>
    <lineage>
        <taxon>Eukaryota</taxon>
        <taxon>Discoba</taxon>
        <taxon>Euglenozoa</taxon>
        <taxon>Kinetoplastea</taxon>
        <taxon>Metakinetoplastina</taxon>
        <taxon>Trypanosomatida</taxon>
        <taxon>Trypanosomatidae</taxon>
        <taxon>Trypanosoma</taxon>
    </lineage>
</organism>
<dbReference type="EMBL" id="MKKU01000776">
    <property type="protein sequence ID" value="RNF02357.1"/>
    <property type="molecule type" value="Genomic_DNA"/>
</dbReference>
<reference evidence="2 3" key="1">
    <citation type="journal article" date="2018" name="BMC Genomics">
        <title>Genomic comparison of Trypanosoma conorhini and Trypanosoma rangeli to Trypanosoma cruzi strains of high and low virulence.</title>
        <authorList>
            <person name="Bradwell K.R."/>
            <person name="Koparde V.N."/>
            <person name="Matveyev A.V."/>
            <person name="Serrano M.G."/>
            <person name="Alves J.M."/>
            <person name="Parikh H."/>
            <person name="Huang B."/>
            <person name="Lee V."/>
            <person name="Espinosa-Alvarez O."/>
            <person name="Ortiz P.A."/>
            <person name="Costa-Martins A.G."/>
            <person name="Teixeira M.M."/>
            <person name="Buck G.A."/>
        </authorList>
    </citation>
    <scope>NUCLEOTIDE SEQUENCE [LARGE SCALE GENOMIC DNA]</scope>
    <source>
        <strain evidence="2 3">025E</strain>
    </source>
</reference>
<dbReference type="AlphaFoldDB" id="A0A3R7N8X2"/>
<sequence>MFAVDLLDALAEAAVLLIFDWTPTSAAGDEDNDLELGSDRFTGVNSWSSLDSFLPRSQMNTTCSANNCSSATPRTPSFDGSSFVQVTAEELQMTPFDQPVGGHEYHSWTTERERASCSTSTISSWAVPVRPLQAK</sequence>
<accession>A0A3R7N8X2</accession>
<feature type="chain" id="PRO_5018676815" description="Secreted protein" evidence="1">
    <location>
        <begin position="27"/>
        <end position="135"/>
    </location>
</feature>
<comment type="caution">
    <text evidence="2">The sequence shown here is derived from an EMBL/GenBank/DDBJ whole genome shotgun (WGS) entry which is preliminary data.</text>
</comment>
<dbReference type="RefSeq" id="XP_029224638.1">
    <property type="nucleotide sequence ID" value="XM_029375245.1"/>
</dbReference>
<evidence type="ECO:0008006" key="4">
    <source>
        <dbReference type="Google" id="ProtNLM"/>
    </source>
</evidence>
<name>A0A3R7N8X2_9TRYP</name>
<evidence type="ECO:0000313" key="2">
    <source>
        <dbReference type="EMBL" id="RNF02357.1"/>
    </source>
</evidence>
<dbReference type="GeneID" id="40322006"/>
<gene>
    <name evidence="2" type="ORF">Tco025E_08395</name>
</gene>
<evidence type="ECO:0000256" key="1">
    <source>
        <dbReference type="SAM" id="SignalP"/>
    </source>
</evidence>
<keyword evidence="1" id="KW-0732">Signal</keyword>
<keyword evidence="3" id="KW-1185">Reference proteome</keyword>
<protein>
    <recommendedName>
        <fullName evidence="4">Secreted protein</fullName>
    </recommendedName>
</protein>